<dbReference type="RefSeq" id="WP_119323409.1">
    <property type="nucleotide sequence ID" value="NZ_AP025739.1"/>
</dbReference>
<dbReference type="Proteomes" id="UP000287394">
    <property type="component" value="Chromosome"/>
</dbReference>
<keyword evidence="4" id="KW-0472">Membrane</keyword>
<evidence type="ECO:0000259" key="5">
    <source>
        <dbReference type="Pfam" id="PF00324"/>
    </source>
</evidence>
<gene>
    <name evidence="6" type="ORF">CCAX7_007040</name>
</gene>
<evidence type="ECO:0000256" key="2">
    <source>
        <dbReference type="ARBA" id="ARBA00022692"/>
    </source>
</evidence>
<evidence type="ECO:0000313" key="7">
    <source>
        <dbReference type="Proteomes" id="UP000287394"/>
    </source>
</evidence>
<evidence type="ECO:0000313" key="6">
    <source>
        <dbReference type="EMBL" id="BDI28653.1"/>
    </source>
</evidence>
<keyword evidence="7" id="KW-1185">Reference proteome</keyword>
<evidence type="ECO:0000256" key="3">
    <source>
        <dbReference type="ARBA" id="ARBA00022989"/>
    </source>
</evidence>
<dbReference type="InterPro" id="IPR004841">
    <property type="entry name" value="AA-permease/SLC12A_dom"/>
</dbReference>
<dbReference type="FunCoup" id="A0A402D1Q4">
    <property type="interactions" value="119"/>
</dbReference>
<dbReference type="PANTHER" id="PTHR42770">
    <property type="entry name" value="AMINO ACID TRANSPORTER-RELATED"/>
    <property type="match status" value="1"/>
</dbReference>
<dbReference type="Gene3D" id="1.20.1740.10">
    <property type="entry name" value="Amino acid/polyamine transporter I"/>
    <property type="match status" value="1"/>
</dbReference>
<organism evidence="6 7">
    <name type="scientific">Capsulimonas corticalis</name>
    <dbReference type="NCBI Taxonomy" id="2219043"/>
    <lineage>
        <taxon>Bacteria</taxon>
        <taxon>Bacillati</taxon>
        <taxon>Armatimonadota</taxon>
        <taxon>Armatimonadia</taxon>
        <taxon>Capsulimonadales</taxon>
        <taxon>Capsulimonadaceae</taxon>
        <taxon>Capsulimonas</taxon>
    </lineage>
</organism>
<proteinExistence type="predicted"/>
<reference evidence="6 7" key="1">
    <citation type="journal article" date="2019" name="Int. J. Syst. Evol. Microbiol.">
        <title>Capsulimonas corticalis gen. nov., sp. nov., an aerobic capsulated bacterium, of a novel bacterial order, Capsulimonadales ord. nov., of the class Armatimonadia of the phylum Armatimonadetes.</title>
        <authorList>
            <person name="Li J."/>
            <person name="Kudo C."/>
            <person name="Tonouchi A."/>
        </authorList>
    </citation>
    <scope>NUCLEOTIDE SEQUENCE [LARGE SCALE GENOMIC DNA]</scope>
    <source>
        <strain evidence="6 7">AX-7</strain>
    </source>
</reference>
<comment type="subcellular location">
    <subcellularLocation>
        <location evidence="1">Membrane</location>
        <topology evidence="1">Multi-pass membrane protein</topology>
    </subcellularLocation>
</comment>
<feature type="domain" description="Amino acid permease/ SLC12A" evidence="5">
    <location>
        <begin position="36"/>
        <end position="396"/>
    </location>
</feature>
<dbReference type="KEGG" id="ccot:CCAX7_007040"/>
<dbReference type="PIRSF" id="PIRSF006060">
    <property type="entry name" value="AA_transporter"/>
    <property type="match status" value="1"/>
</dbReference>
<dbReference type="Pfam" id="PF00324">
    <property type="entry name" value="AA_permease"/>
    <property type="match status" value="1"/>
</dbReference>
<name>A0A402D1Q4_9BACT</name>
<dbReference type="EMBL" id="AP025739">
    <property type="protein sequence ID" value="BDI28653.1"/>
    <property type="molecule type" value="Genomic_DNA"/>
</dbReference>
<dbReference type="GO" id="GO:0055085">
    <property type="term" value="P:transmembrane transport"/>
    <property type="evidence" value="ECO:0007669"/>
    <property type="project" value="InterPro"/>
</dbReference>
<dbReference type="OrthoDB" id="9762947at2"/>
<protein>
    <submittedName>
        <fullName evidence="6">Amino acid permease</fullName>
    </submittedName>
</protein>
<dbReference type="InterPro" id="IPR050367">
    <property type="entry name" value="APC_superfamily"/>
</dbReference>
<accession>A0A402D1Q4</accession>
<evidence type="ECO:0000256" key="1">
    <source>
        <dbReference type="ARBA" id="ARBA00004141"/>
    </source>
</evidence>
<sequence length="470" mass="49636">MATVQLPADHLDLGEHNHHAVGYRRDALSSTETLAQSIANIAPTLTPAVNLQLVFGSSGNGTWFTYLLATLGLLLIGVCIKQFASKTATPGALYSYVTKSLGPTAGFITGWALILAYLTTGIAVASYTAPYAQTLLKNLNIAMPAMVMFVLVVGLVWFVAYRDVRLSAKMMLILEGVSISLIFVLGLLMVAHTGLHLGPQLSLKGMTLTGLQGGMVLGIFSFVGFESATALGAEARDPKRSIPRAVFMSTAIAGTFFMIMSFMMVSAFSAYKTHLDDPNLVALTAMADIAHAPVLGVLVSIGAIVSLFACSLACVTATSRILSAMSRDGLIHAHLGKSHDTNATPHIAATVCAAIMIVVLFGLSMKHVAVLDIYNMNGMIATYGFLLAYILIAVGAVVSASRDKSLSPMLIFSAVAGVLFMGLAVKGSVYPWPVAPDNYLPQVFAGYMAVGIVWMLIERMKSRGSSTAIA</sequence>
<dbReference type="PANTHER" id="PTHR42770:SF7">
    <property type="entry name" value="MEMBRANE PROTEIN"/>
    <property type="match status" value="1"/>
</dbReference>
<evidence type="ECO:0000256" key="4">
    <source>
        <dbReference type="ARBA" id="ARBA00023136"/>
    </source>
</evidence>
<dbReference type="AlphaFoldDB" id="A0A402D1Q4"/>
<keyword evidence="2" id="KW-0812">Transmembrane</keyword>
<dbReference type="GO" id="GO:0016020">
    <property type="term" value="C:membrane"/>
    <property type="evidence" value="ECO:0007669"/>
    <property type="project" value="UniProtKB-SubCell"/>
</dbReference>
<keyword evidence="3" id="KW-1133">Transmembrane helix</keyword>